<protein>
    <submittedName>
        <fullName evidence="3">Uncharacterized protein</fullName>
    </submittedName>
</protein>
<evidence type="ECO:0000313" key="4">
    <source>
        <dbReference type="Proteomes" id="UP000033947"/>
    </source>
</evidence>
<keyword evidence="2" id="KW-1133">Transmembrane helix</keyword>
<dbReference type="Proteomes" id="UP000033947">
    <property type="component" value="Unassembled WGS sequence"/>
</dbReference>
<comment type="caution">
    <text evidence="3">The sequence shown here is derived from an EMBL/GenBank/DDBJ whole genome shotgun (WGS) entry which is preliminary data.</text>
</comment>
<gene>
    <name evidence="3" type="ORF">UU55_C0001G0063</name>
</gene>
<evidence type="ECO:0000256" key="1">
    <source>
        <dbReference type="SAM" id="MobiDB-lite"/>
    </source>
</evidence>
<evidence type="ECO:0000313" key="3">
    <source>
        <dbReference type="EMBL" id="KKS03602.1"/>
    </source>
</evidence>
<sequence length="76" mass="8199">MNKILGVNMDKKMLLIIGCAVIISGLLGFYGGRYYEQTRLRSRFKSMPGTMRQDGSGISSGGGTRLDHIPGQGSGF</sequence>
<keyword evidence="2" id="KW-0472">Membrane</keyword>
<evidence type="ECO:0000256" key="2">
    <source>
        <dbReference type="SAM" id="Phobius"/>
    </source>
</evidence>
<name>A0A0G0VVC9_UNCKA</name>
<dbReference type="EMBL" id="LCBB01000001">
    <property type="protein sequence ID" value="KKS03602.1"/>
    <property type="molecule type" value="Genomic_DNA"/>
</dbReference>
<feature type="transmembrane region" description="Helical" evidence="2">
    <location>
        <begin position="13"/>
        <end position="35"/>
    </location>
</feature>
<feature type="region of interest" description="Disordered" evidence="1">
    <location>
        <begin position="45"/>
        <end position="76"/>
    </location>
</feature>
<reference evidence="3 4" key="1">
    <citation type="journal article" date="2015" name="Nature">
        <title>rRNA introns, odd ribosomes, and small enigmatic genomes across a large radiation of phyla.</title>
        <authorList>
            <person name="Brown C.T."/>
            <person name="Hug L.A."/>
            <person name="Thomas B.C."/>
            <person name="Sharon I."/>
            <person name="Castelle C.J."/>
            <person name="Singh A."/>
            <person name="Wilkins M.J."/>
            <person name="Williams K.H."/>
            <person name="Banfield J.F."/>
        </authorList>
    </citation>
    <scope>NUCLEOTIDE SEQUENCE [LARGE SCALE GENOMIC DNA]</scope>
</reference>
<accession>A0A0G0VVC9</accession>
<proteinExistence type="predicted"/>
<keyword evidence="2" id="KW-0812">Transmembrane</keyword>
<dbReference type="AlphaFoldDB" id="A0A0G0VVC9"/>
<organism evidence="3 4">
    <name type="scientific">candidate division WWE3 bacterium GW2011_GWC2_41_23</name>
    <dbReference type="NCBI Taxonomy" id="1619123"/>
    <lineage>
        <taxon>Bacteria</taxon>
        <taxon>Katanobacteria</taxon>
    </lineage>
</organism>